<reference evidence="1" key="1">
    <citation type="journal article" date="2023" name="Plant J.">
        <title>The genome of the king protea, Protea cynaroides.</title>
        <authorList>
            <person name="Chang J."/>
            <person name="Duong T.A."/>
            <person name="Schoeman C."/>
            <person name="Ma X."/>
            <person name="Roodt D."/>
            <person name="Barker N."/>
            <person name="Li Z."/>
            <person name="Van de Peer Y."/>
            <person name="Mizrachi E."/>
        </authorList>
    </citation>
    <scope>NUCLEOTIDE SEQUENCE</scope>
    <source>
        <tissue evidence="1">Young leaves</tissue>
    </source>
</reference>
<organism evidence="1 2">
    <name type="scientific">Protea cynaroides</name>
    <dbReference type="NCBI Taxonomy" id="273540"/>
    <lineage>
        <taxon>Eukaryota</taxon>
        <taxon>Viridiplantae</taxon>
        <taxon>Streptophyta</taxon>
        <taxon>Embryophyta</taxon>
        <taxon>Tracheophyta</taxon>
        <taxon>Spermatophyta</taxon>
        <taxon>Magnoliopsida</taxon>
        <taxon>Proteales</taxon>
        <taxon>Proteaceae</taxon>
        <taxon>Protea</taxon>
    </lineage>
</organism>
<keyword evidence="2" id="KW-1185">Reference proteome</keyword>
<gene>
    <name evidence="1" type="ORF">NE237_024029</name>
</gene>
<evidence type="ECO:0000313" key="1">
    <source>
        <dbReference type="EMBL" id="KAJ4964090.1"/>
    </source>
</evidence>
<comment type="caution">
    <text evidence="1">The sequence shown here is derived from an EMBL/GenBank/DDBJ whole genome shotgun (WGS) entry which is preliminary data.</text>
</comment>
<dbReference type="AlphaFoldDB" id="A0A9Q0HG64"/>
<dbReference type="EMBL" id="JAMYWD010000008">
    <property type="protein sequence ID" value="KAJ4964090.1"/>
    <property type="molecule type" value="Genomic_DNA"/>
</dbReference>
<accession>A0A9Q0HG64</accession>
<name>A0A9Q0HG64_9MAGN</name>
<sequence length="102" mass="11521">MDRISASGCTSTFCIFSRENYFSKESFVDESFPDEKNLSFDGVAAKVKAGKRRFALQVGGEEIASIEETQSSQDLKFFWGRNGKRKASEVAENNRRLRKAKP</sequence>
<evidence type="ECO:0000313" key="2">
    <source>
        <dbReference type="Proteomes" id="UP001141806"/>
    </source>
</evidence>
<protein>
    <submittedName>
        <fullName evidence="1">Uncharacterized protein</fullName>
    </submittedName>
</protein>
<proteinExistence type="predicted"/>
<dbReference type="Proteomes" id="UP001141806">
    <property type="component" value="Unassembled WGS sequence"/>
</dbReference>